<name>A0A8S9T4K6_9CYAN</name>
<evidence type="ECO:0008006" key="4">
    <source>
        <dbReference type="Google" id="ProtNLM"/>
    </source>
</evidence>
<comment type="caution">
    <text evidence="2">The sequence shown here is derived from an EMBL/GenBank/DDBJ whole genome shotgun (WGS) entry which is preliminary data.</text>
</comment>
<accession>A0A8S9T4K6</accession>
<evidence type="ECO:0000313" key="2">
    <source>
        <dbReference type="EMBL" id="KAF3887315.1"/>
    </source>
</evidence>
<dbReference type="AlphaFoldDB" id="A0A8S9T4K6"/>
<evidence type="ECO:0000313" key="3">
    <source>
        <dbReference type="Proteomes" id="UP000029738"/>
    </source>
</evidence>
<proteinExistence type="predicted"/>
<keyword evidence="1" id="KW-0732">Signal</keyword>
<feature type="signal peptide" evidence="1">
    <location>
        <begin position="1"/>
        <end position="30"/>
    </location>
</feature>
<reference evidence="2" key="1">
    <citation type="journal article" date="2015" name="Genome Announc.">
        <title>Draft Genome Sequence of Tolypothrix boutellei Strain VB521301.</title>
        <authorList>
            <person name="Chandrababunaidu M.M."/>
            <person name="Singh D."/>
            <person name="Sen D."/>
            <person name="Bhan S."/>
            <person name="Das S."/>
            <person name="Gupta A."/>
            <person name="Adhikary S.P."/>
            <person name="Tripathy S."/>
        </authorList>
    </citation>
    <scope>NUCLEOTIDE SEQUENCE</scope>
    <source>
        <strain evidence="2">VB521301</strain>
    </source>
</reference>
<evidence type="ECO:0000256" key="1">
    <source>
        <dbReference type="SAM" id="SignalP"/>
    </source>
</evidence>
<gene>
    <name evidence="2" type="ORF">DA73_0400018845</name>
</gene>
<dbReference type="EMBL" id="JHEG04000001">
    <property type="protein sequence ID" value="KAF3887315.1"/>
    <property type="molecule type" value="Genomic_DNA"/>
</dbReference>
<reference evidence="2" key="2">
    <citation type="submission" date="2019-11" db="EMBL/GenBank/DDBJ databases">
        <title>Improved Assembly of Tolypothrix boutellei genome.</title>
        <authorList>
            <person name="Sarangi A.N."/>
            <person name="Mukherjee M."/>
            <person name="Ghosh S."/>
            <person name="Singh D."/>
            <person name="Das A."/>
            <person name="Kant S."/>
            <person name="Prusty A."/>
            <person name="Tripathy S."/>
        </authorList>
    </citation>
    <scope>NUCLEOTIDE SEQUENCE</scope>
    <source>
        <strain evidence="2">VB521301</strain>
    </source>
</reference>
<feature type="chain" id="PRO_5035725618" description="Serine protease" evidence="1">
    <location>
        <begin position="31"/>
        <end position="118"/>
    </location>
</feature>
<dbReference type="RefSeq" id="WP_038087997.1">
    <property type="nucleotide sequence ID" value="NZ_JHEG04000001.1"/>
</dbReference>
<keyword evidence="3" id="KW-1185">Reference proteome</keyword>
<protein>
    <recommendedName>
        <fullName evidence="4">Serine protease</fullName>
    </recommendedName>
</protein>
<sequence length="118" mass="13014">MIFLRSKSSHFALLVSLTLASSIISTVARAESNPFISKNTVSQPSIQKINNPIIRDKIDIFTPGKINGADQFKEGFADFKEKPGFADFTKPVDKSSIADPSIIQRPSAVDTFKQIQTR</sequence>
<organism evidence="2 3">
    <name type="scientific">Tolypothrix bouteillei VB521301</name>
    <dbReference type="NCBI Taxonomy" id="1479485"/>
    <lineage>
        <taxon>Bacteria</taxon>
        <taxon>Bacillati</taxon>
        <taxon>Cyanobacteriota</taxon>
        <taxon>Cyanophyceae</taxon>
        <taxon>Nostocales</taxon>
        <taxon>Tolypothrichaceae</taxon>
        <taxon>Tolypothrix</taxon>
    </lineage>
</organism>
<dbReference type="Proteomes" id="UP000029738">
    <property type="component" value="Unassembled WGS sequence"/>
</dbReference>